<dbReference type="AlphaFoldDB" id="A0A2P2N4T8"/>
<protein>
    <submittedName>
        <fullName evidence="1">Uncharacterized protein</fullName>
    </submittedName>
</protein>
<accession>A0A2P2N4T8</accession>
<proteinExistence type="predicted"/>
<dbReference type="EMBL" id="GGEC01056961">
    <property type="protein sequence ID" value="MBX37445.1"/>
    <property type="molecule type" value="Transcribed_RNA"/>
</dbReference>
<evidence type="ECO:0000313" key="1">
    <source>
        <dbReference type="EMBL" id="MBX37445.1"/>
    </source>
</evidence>
<sequence length="144" mass="16137">MLGRSGSNSEFDAFGFPGLCILDAPAPLAFFLSSPFAEQKETQLTVFITLIIETSFSRQCLCLCVRASLLKSAYDLSLLKIFKAKLVIHISCTNKIASFTDVCLHLMVRLHPFDAFEFQSLGRQEENSENLPFISNLLLYNFLS</sequence>
<reference evidence="1" key="1">
    <citation type="submission" date="2018-02" db="EMBL/GenBank/DDBJ databases">
        <title>Rhizophora mucronata_Transcriptome.</title>
        <authorList>
            <person name="Meera S.P."/>
            <person name="Sreeshan A."/>
            <person name="Augustine A."/>
        </authorList>
    </citation>
    <scope>NUCLEOTIDE SEQUENCE</scope>
    <source>
        <tissue evidence="1">Leaf</tissue>
    </source>
</reference>
<name>A0A2P2N4T8_RHIMU</name>
<organism evidence="1">
    <name type="scientific">Rhizophora mucronata</name>
    <name type="common">Asiatic mangrove</name>
    <dbReference type="NCBI Taxonomy" id="61149"/>
    <lineage>
        <taxon>Eukaryota</taxon>
        <taxon>Viridiplantae</taxon>
        <taxon>Streptophyta</taxon>
        <taxon>Embryophyta</taxon>
        <taxon>Tracheophyta</taxon>
        <taxon>Spermatophyta</taxon>
        <taxon>Magnoliopsida</taxon>
        <taxon>eudicotyledons</taxon>
        <taxon>Gunneridae</taxon>
        <taxon>Pentapetalae</taxon>
        <taxon>rosids</taxon>
        <taxon>fabids</taxon>
        <taxon>Malpighiales</taxon>
        <taxon>Rhizophoraceae</taxon>
        <taxon>Rhizophora</taxon>
    </lineage>
</organism>